<feature type="compositionally biased region" description="Polar residues" evidence="1">
    <location>
        <begin position="210"/>
        <end position="226"/>
    </location>
</feature>
<protein>
    <submittedName>
        <fullName evidence="4">Zinc finger MIZ domain-containing protein 1</fullName>
    </submittedName>
</protein>
<evidence type="ECO:0000313" key="3">
    <source>
        <dbReference type="Proteomes" id="UP000271098"/>
    </source>
</evidence>
<sequence length="226" mass="23847">MTGQTQTNRTATTAFCGGLSQNKLWPNDDQQQQQQQQVWSSAQRPPAFHTGPPPPTAAAAAAAYAAAAAAAANGWQQNVAAPRGNVFPPPARFGNPPFENSAVMGNWVARPMNDSMQPPIPPPSGMPPPPPQRSRLQNVWGAAPAPPTMNNSAVNGMFMPPPPDVDFNIHNGMNQWNQPARTNAGGAVVPVVPKPAFTPSFVNRSPPPGSSFNSYPPISQTDSVCI</sequence>
<evidence type="ECO:0000256" key="1">
    <source>
        <dbReference type="SAM" id="MobiDB-lite"/>
    </source>
</evidence>
<dbReference type="OrthoDB" id="5818689at2759"/>
<organism evidence="4">
    <name type="scientific">Gongylonema pulchrum</name>
    <dbReference type="NCBI Taxonomy" id="637853"/>
    <lineage>
        <taxon>Eukaryota</taxon>
        <taxon>Metazoa</taxon>
        <taxon>Ecdysozoa</taxon>
        <taxon>Nematoda</taxon>
        <taxon>Chromadorea</taxon>
        <taxon>Rhabditida</taxon>
        <taxon>Spirurina</taxon>
        <taxon>Spiruromorpha</taxon>
        <taxon>Spiruroidea</taxon>
        <taxon>Gongylonematidae</taxon>
        <taxon>Gongylonema</taxon>
    </lineage>
</organism>
<gene>
    <name evidence="2" type="ORF">GPUH_LOCUS23189</name>
</gene>
<feature type="region of interest" description="Disordered" evidence="1">
    <location>
        <begin position="1"/>
        <end position="59"/>
    </location>
</feature>
<feature type="region of interest" description="Disordered" evidence="1">
    <location>
        <begin position="197"/>
        <end position="226"/>
    </location>
</feature>
<accession>A0A183EQE9</accession>
<name>A0A183EQE9_9BILA</name>
<dbReference type="AlphaFoldDB" id="A0A183EQE9"/>
<proteinExistence type="predicted"/>
<reference evidence="4" key="1">
    <citation type="submission" date="2016-06" db="UniProtKB">
        <authorList>
            <consortium name="WormBaseParasite"/>
        </authorList>
    </citation>
    <scope>IDENTIFICATION</scope>
</reference>
<dbReference type="EMBL" id="UYRT01097078">
    <property type="protein sequence ID" value="VDN41122.1"/>
    <property type="molecule type" value="Genomic_DNA"/>
</dbReference>
<dbReference type="Proteomes" id="UP000271098">
    <property type="component" value="Unassembled WGS sequence"/>
</dbReference>
<reference evidence="2 3" key="2">
    <citation type="submission" date="2018-11" db="EMBL/GenBank/DDBJ databases">
        <authorList>
            <consortium name="Pathogen Informatics"/>
        </authorList>
    </citation>
    <scope>NUCLEOTIDE SEQUENCE [LARGE SCALE GENOMIC DNA]</scope>
</reference>
<keyword evidence="3" id="KW-1185">Reference proteome</keyword>
<feature type="compositionally biased region" description="Low complexity" evidence="1">
    <location>
        <begin position="1"/>
        <end position="14"/>
    </location>
</feature>
<dbReference type="WBParaSite" id="GPUH_0002321901-mRNA-1">
    <property type="protein sequence ID" value="GPUH_0002321901-mRNA-1"/>
    <property type="gene ID" value="GPUH_0002321901"/>
</dbReference>
<evidence type="ECO:0000313" key="2">
    <source>
        <dbReference type="EMBL" id="VDN41122.1"/>
    </source>
</evidence>
<evidence type="ECO:0000313" key="4">
    <source>
        <dbReference type="WBParaSite" id="GPUH_0002321901-mRNA-1"/>
    </source>
</evidence>